<protein>
    <recommendedName>
        <fullName evidence="2">CMP/dCMP-type deaminase domain-containing protein</fullName>
    </recommendedName>
</protein>
<dbReference type="OrthoDB" id="6710946at2759"/>
<dbReference type="EMBL" id="JMSN01000117">
    <property type="protein sequence ID" value="KDN38507.1"/>
    <property type="molecule type" value="Genomic_DNA"/>
</dbReference>
<dbReference type="HOGENOM" id="CLU_811782_0_0_1"/>
<dbReference type="OMA" id="QERRIMG"/>
<dbReference type="AlphaFoldDB" id="A0A066V9T9"/>
<dbReference type="Pfam" id="PF00383">
    <property type="entry name" value="dCMP_cyt_deam_1"/>
    <property type="match status" value="1"/>
</dbReference>
<dbReference type="GO" id="GO:0003824">
    <property type="term" value="F:catalytic activity"/>
    <property type="evidence" value="ECO:0007669"/>
    <property type="project" value="InterPro"/>
</dbReference>
<accession>A0A066V9T9</accession>
<reference evidence="3 4" key="1">
    <citation type="submission" date="2014-05" db="EMBL/GenBank/DDBJ databases">
        <title>Draft genome sequence of a rare smut relative, Tilletiaria anomala UBC 951.</title>
        <authorList>
            <consortium name="DOE Joint Genome Institute"/>
            <person name="Toome M."/>
            <person name="Kuo A."/>
            <person name="Henrissat B."/>
            <person name="Lipzen A."/>
            <person name="Tritt A."/>
            <person name="Yoshinaga Y."/>
            <person name="Zane M."/>
            <person name="Barry K."/>
            <person name="Grigoriev I.V."/>
            <person name="Spatafora J.W."/>
            <person name="Aimea M.C."/>
        </authorList>
    </citation>
    <scope>NUCLEOTIDE SEQUENCE [LARGE SCALE GENOMIC DNA]</scope>
    <source>
        <strain evidence="3 4">UBC 951</strain>
    </source>
</reference>
<name>A0A066V9T9_TILAU</name>
<comment type="caution">
    <text evidence="3">The sequence shown here is derived from an EMBL/GenBank/DDBJ whole genome shotgun (WGS) entry which is preliminary data.</text>
</comment>
<gene>
    <name evidence="3" type="ORF">K437DRAFT_259369</name>
</gene>
<organism evidence="3 4">
    <name type="scientific">Tilletiaria anomala (strain ATCC 24038 / CBS 436.72 / UBC 951)</name>
    <dbReference type="NCBI Taxonomy" id="1037660"/>
    <lineage>
        <taxon>Eukaryota</taxon>
        <taxon>Fungi</taxon>
        <taxon>Dikarya</taxon>
        <taxon>Basidiomycota</taxon>
        <taxon>Ustilaginomycotina</taxon>
        <taxon>Exobasidiomycetes</taxon>
        <taxon>Georgefischeriales</taxon>
        <taxon>Tilletiariaceae</taxon>
        <taxon>Tilletiaria</taxon>
    </lineage>
</organism>
<dbReference type="GeneID" id="25265249"/>
<sequence length="342" mass="37587">MAPMSVIEPWDLPDFPFDKELSEDENFLAWAQALARFSVSRKGHMGAILVRPHQQDDEVPSNCMRPLPPADAGKRFTPGAIRERVVVYANNTPLLFNSSPKQVQEIHAEALCISRAARLGRCTAGCTIYITFPPCNECFKSIVAAGIKRCVYRKNIRYPSGEAVLATAAVHGIEMCGTSEQQRPGVSDEQYLVSLSQEKAADGKRDEQTKEFWDSIGETTVVTRNRVNGWWTNFMTSNKAAVRNLQAHFGTSAARRPQKKSLLATGTLGPNRNSTGKDDRHEPSNQADAQISLNTKEQDTAGAACEDDDDDAYMNAVGEAQGKGKRASEEGLLPSTKRPKET</sequence>
<dbReference type="PROSITE" id="PS51747">
    <property type="entry name" value="CYT_DCMP_DEAMINASES_2"/>
    <property type="match status" value="1"/>
</dbReference>
<keyword evidence="4" id="KW-1185">Reference proteome</keyword>
<feature type="domain" description="CMP/dCMP-type deaminase" evidence="2">
    <location>
        <begin position="22"/>
        <end position="165"/>
    </location>
</feature>
<dbReference type="InParanoid" id="A0A066V9T9"/>
<evidence type="ECO:0000259" key="2">
    <source>
        <dbReference type="PROSITE" id="PS51747"/>
    </source>
</evidence>
<dbReference type="Proteomes" id="UP000027361">
    <property type="component" value="Unassembled WGS sequence"/>
</dbReference>
<dbReference type="Gene3D" id="3.40.140.10">
    <property type="entry name" value="Cytidine Deaminase, domain 2"/>
    <property type="match status" value="1"/>
</dbReference>
<dbReference type="SUPFAM" id="SSF53927">
    <property type="entry name" value="Cytidine deaminase-like"/>
    <property type="match status" value="1"/>
</dbReference>
<evidence type="ECO:0000313" key="3">
    <source>
        <dbReference type="EMBL" id="KDN38507.1"/>
    </source>
</evidence>
<dbReference type="InterPro" id="IPR016193">
    <property type="entry name" value="Cytidine_deaminase-like"/>
</dbReference>
<dbReference type="RefSeq" id="XP_013240733.1">
    <property type="nucleotide sequence ID" value="XM_013385279.1"/>
</dbReference>
<proteinExistence type="predicted"/>
<dbReference type="GO" id="GO:0006139">
    <property type="term" value="P:nucleobase-containing compound metabolic process"/>
    <property type="evidence" value="ECO:0007669"/>
    <property type="project" value="UniProtKB-ARBA"/>
</dbReference>
<feature type="compositionally biased region" description="Polar residues" evidence="1">
    <location>
        <begin position="284"/>
        <end position="295"/>
    </location>
</feature>
<feature type="region of interest" description="Disordered" evidence="1">
    <location>
        <begin position="249"/>
        <end position="342"/>
    </location>
</feature>
<evidence type="ECO:0000256" key="1">
    <source>
        <dbReference type="SAM" id="MobiDB-lite"/>
    </source>
</evidence>
<evidence type="ECO:0000313" key="4">
    <source>
        <dbReference type="Proteomes" id="UP000027361"/>
    </source>
</evidence>
<dbReference type="STRING" id="1037660.A0A066V9T9"/>
<dbReference type="InterPro" id="IPR002125">
    <property type="entry name" value="CMP_dCMP_dom"/>
</dbReference>